<sequence length="220" mass="25445">MGRHNLSKDEWLAYGKDLIECSSITIDDKDHKLAVENIAEQLSYLDSDKDEAKFDIDAVKHWIDSLNKKSWERFKSRIRSKRYSQDRTRITIQEKAQEYLSIKADEFDEINTSVLVNLLGEKYQIVDASLLKSLFSLKDKLLPRDKNISLREFISYMESAADNKHVISLPRLALHVRGADIDPEKEYVFAVINPIEDGSIKRVKEELRPISDGKVSFLVE</sequence>
<accession>F5Z5F0</accession>
<dbReference type="KEGG" id="alt:ambt_16855"/>
<evidence type="ECO:0000313" key="2">
    <source>
        <dbReference type="Proteomes" id="UP000000683"/>
    </source>
</evidence>
<reference evidence="1 2" key="1">
    <citation type="journal article" date="2011" name="J. Bacteriol.">
        <title>Complete genome sequence of the polycyclic aromatic hydrocarbon-degrading bacterium Alteromonas sp. strain SN2.</title>
        <authorList>
            <person name="Jin H.M."/>
            <person name="Jeong H."/>
            <person name="Moon E.J."/>
            <person name="Math R.K."/>
            <person name="Lee K."/>
            <person name="Kim H.J."/>
            <person name="Jeon C.O."/>
            <person name="Oh T.K."/>
            <person name="Kim J.F."/>
        </authorList>
    </citation>
    <scope>NUCLEOTIDE SEQUENCE [LARGE SCALE GENOMIC DNA]</scope>
    <source>
        <strain evidence="2">JCM 17741 / KACC 18427 / KCTC 11700BP / SN2</strain>
    </source>
</reference>
<organism evidence="1 2">
    <name type="scientific">Alteromonas naphthalenivorans</name>
    <dbReference type="NCBI Taxonomy" id="715451"/>
    <lineage>
        <taxon>Bacteria</taxon>
        <taxon>Pseudomonadati</taxon>
        <taxon>Pseudomonadota</taxon>
        <taxon>Gammaproteobacteria</taxon>
        <taxon>Alteromonadales</taxon>
        <taxon>Alteromonadaceae</taxon>
        <taxon>Alteromonas/Salinimonas group</taxon>
        <taxon>Alteromonas</taxon>
    </lineage>
</organism>
<proteinExistence type="predicted"/>
<dbReference type="HOGENOM" id="CLU_1253763_0_0_6"/>
<dbReference type="EMBL" id="CP002339">
    <property type="protein sequence ID" value="AEF04876.1"/>
    <property type="molecule type" value="Genomic_DNA"/>
</dbReference>
<keyword evidence="2" id="KW-1185">Reference proteome</keyword>
<evidence type="ECO:0000313" key="1">
    <source>
        <dbReference type="EMBL" id="AEF04876.1"/>
    </source>
</evidence>
<gene>
    <name evidence="1" type="ordered locus">ambt_16855</name>
</gene>
<name>F5Z5F0_ALTNA</name>
<dbReference type="Proteomes" id="UP000000683">
    <property type="component" value="Chromosome"/>
</dbReference>
<protein>
    <submittedName>
        <fullName evidence="1">Uncharacterized protein</fullName>
    </submittedName>
</protein>
<dbReference type="RefSeq" id="WP_013785797.1">
    <property type="nucleotide sequence ID" value="NC_015554.1"/>
</dbReference>
<dbReference type="AlphaFoldDB" id="F5Z5F0"/>